<keyword evidence="2" id="KW-1185">Reference proteome</keyword>
<sequence length="77" mass="8969">MLLAFSELGSLPYGPEGENFNIMDAVSMNIRIAFVFFYLFLFILTVCNCFVIVYFTIKILYIRIEPCDEEKKDILIV</sequence>
<reference evidence="2" key="1">
    <citation type="submission" date="2014-07" db="EMBL/GenBank/DDBJ databases">
        <authorList>
            <person name="Martin A.A"/>
            <person name="De Silva N."/>
        </authorList>
    </citation>
    <scope>NUCLEOTIDE SEQUENCE</scope>
</reference>
<protein>
    <submittedName>
        <fullName evidence="3">Ion_trans domain-containing protein</fullName>
    </submittedName>
</protein>
<evidence type="ECO:0000313" key="3">
    <source>
        <dbReference type="WBParaSite" id="SVE_1200300.1"/>
    </source>
</evidence>
<dbReference type="Proteomes" id="UP000035680">
    <property type="component" value="Unassembled WGS sequence"/>
</dbReference>
<accession>A0A0K0FQS3</accession>
<keyword evidence="1" id="KW-1133">Transmembrane helix</keyword>
<dbReference type="AlphaFoldDB" id="A0A0K0FQS3"/>
<dbReference type="WBParaSite" id="SVE_1200300.1">
    <property type="protein sequence ID" value="SVE_1200300.1"/>
    <property type="gene ID" value="SVE_1200300"/>
</dbReference>
<proteinExistence type="predicted"/>
<reference evidence="3" key="2">
    <citation type="submission" date="2015-08" db="UniProtKB">
        <authorList>
            <consortium name="WormBaseParasite"/>
        </authorList>
    </citation>
    <scope>IDENTIFICATION</scope>
</reference>
<name>A0A0K0FQS3_STRVS</name>
<organism evidence="2 3">
    <name type="scientific">Strongyloides venezuelensis</name>
    <name type="common">Threadworm</name>
    <dbReference type="NCBI Taxonomy" id="75913"/>
    <lineage>
        <taxon>Eukaryota</taxon>
        <taxon>Metazoa</taxon>
        <taxon>Ecdysozoa</taxon>
        <taxon>Nematoda</taxon>
        <taxon>Chromadorea</taxon>
        <taxon>Rhabditida</taxon>
        <taxon>Tylenchina</taxon>
        <taxon>Panagrolaimomorpha</taxon>
        <taxon>Strongyloidoidea</taxon>
        <taxon>Strongyloididae</taxon>
        <taxon>Strongyloides</taxon>
    </lineage>
</organism>
<evidence type="ECO:0000313" key="2">
    <source>
        <dbReference type="Proteomes" id="UP000035680"/>
    </source>
</evidence>
<evidence type="ECO:0000256" key="1">
    <source>
        <dbReference type="SAM" id="Phobius"/>
    </source>
</evidence>
<feature type="transmembrane region" description="Helical" evidence="1">
    <location>
        <begin position="32"/>
        <end position="55"/>
    </location>
</feature>
<keyword evidence="1" id="KW-0472">Membrane</keyword>
<keyword evidence="1" id="KW-0812">Transmembrane</keyword>